<sequence length="84" mass="9825">MTYKIVPTPIFAKNLKKLDPFVRKQIKAYLNRVTDNPRAKGKALVANRTGQWRYRIGAYRVIVNIQDNELIILALEVGHRRDIY</sequence>
<dbReference type="EMBL" id="JAQMJT010000007">
    <property type="protein sequence ID" value="MDB8614192.1"/>
    <property type="molecule type" value="Genomic_DNA"/>
</dbReference>
<gene>
    <name evidence="3" type="ORF">PNU26_07260</name>
</gene>
<evidence type="ECO:0000313" key="3">
    <source>
        <dbReference type="EMBL" id="MDB8614192.1"/>
    </source>
</evidence>
<dbReference type="PANTHER" id="PTHR35601">
    <property type="entry name" value="TOXIN RELE"/>
    <property type="match status" value="1"/>
</dbReference>
<dbReference type="Proteomes" id="UP001210204">
    <property type="component" value="Unassembled WGS sequence"/>
</dbReference>
<evidence type="ECO:0000256" key="2">
    <source>
        <dbReference type="ARBA" id="ARBA00022649"/>
    </source>
</evidence>
<name>A0AAW6D560_STRSL</name>
<dbReference type="AlphaFoldDB" id="A0AAW6D560"/>
<proteinExistence type="inferred from homology"/>
<evidence type="ECO:0000313" key="4">
    <source>
        <dbReference type="Proteomes" id="UP001210204"/>
    </source>
</evidence>
<dbReference type="InterPro" id="IPR007712">
    <property type="entry name" value="RelE/ParE_toxin"/>
</dbReference>
<protein>
    <submittedName>
        <fullName evidence="3">Type II toxin-antitoxin system RelE/ParE family toxin</fullName>
    </submittedName>
</protein>
<keyword evidence="2" id="KW-1277">Toxin-antitoxin system</keyword>
<dbReference type="InterPro" id="IPR035093">
    <property type="entry name" value="RelE/ParE_toxin_dom_sf"/>
</dbReference>
<organism evidence="3 4">
    <name type="scientific">Streptococcus salivarius</name>
    <dbReference type="NCBI Taxonomy" id="1304"/>
    <lineage>
        <taxon>Bacteria</taxon>
        <taxon>Bacillati</taxon>
        <taxon>Bacillota</taxon>
        <taxon>Bacilli</taxon>
        <taxon>Lactobacillales</taxon>
        <taxon>Streptococcaceae</taxon>
        <taxon>Streptococcus</taxon>
    </lineage>
</organism>
<comment type="similarity">
    <text evidence="1">Belongs to the RelE toxin family.</text>
</comment>
<dbReference type="Gene3D" id="3.30.2310.20">
    <property type="entry name" value="RelE-like"/>
    <property type="match status" value="1"/>
</dbReference>
<accession>A0AAW6D560</accession>
<comment type="caution">
    <text evidence="3">The sequence shown here is derived from an EMBL/GenBank/DDBJ whole genome shotgun (WGS) entry which is preliminary data.</text>
</comment>
<evidence type="ECO:0000256" key="1">
    <source>
        <dbReference type="ARBA" id="ARBA00006226"/>
    </source>
</evidence>
<dbReference type="Pfam" id="PF05016">
    <property type="entry name" value="ParE_toxin"/>
    <property type="match status" value="1"/>
</dbReference>
<dbReference type="RefSeq" id="WP_145517253.1">
    <property type="nucleotide sequence ID" value="NZ_CAJHJO010000005.1"/>
</dbReference>
<reference evidence="3" key="1">
    <citation type="submission" date="2023-01" db="EMBL/GenBank/DDBJ databases">
        <title>Human gut microbiome strain richness.</title>
        <authorList>
            <person name="Chen-Liaw A."/>
        </authorList>
    </citation>
    <scope>NUCLEOTIDE SEQUENCE</scope>
    <source>
        <strain evidence="3">1001095st1_G4_1001095IJ_161003</strain>
    </source>
</reference>
<dbReference type="PANTHER" id="PTHR35601:SF1">
    <property type="entry name" value="TOXIN RELE"/>
    <property type="match status" value="1"/>
</dbReference>
<dbReference type="SUPFAM" id="SSF143011">
    <property type="entry name" value="RelE-like"/>
    <property type="match status" value="1"/>
</dbReference>